<dbReference type="OrthoDB" id="1735853at2759"/>
<reference evidence="3" key="1">
    <citation type="journal article" date="2012" name="Mol. Plant Microbe Interact.">
        <title>A highly conserved effector in Fusarium oxysporum is required for full virulence on Arabidopsis.</title>
        <authorList>
            <person name="Thatcher L.F."/>
            <person name="Gardiner D.M."/>
            <person name="Kazan K."/>
            <person name="Manners J."/>
        </authorList>
    </citation>
    <scope>NUCLEOTIDE SEQUENCE [LARGE SCALE GENOMIC DNA]</scope>
    <source>
        <strain evidence="3">Fo5176</strain>
    </source>
</reference>
<comment type="caution">
    <text evidence="3">The sequence shown here is derived from an EMBL/GenBank/DDBJ whole genome shotgun (WGS) entry which is preliminary data.</text>
</comment>
<evidence type="ECO:0000256" key="1">
    <source>
        <dbReference type="ARBA" id="ARBA00022448"/>
    </source>
</evidence>
<protein>
    <recommendedName>
        <fullName evidence="4">ATPase F1/V1/A1 complex alpha/beta subunit N-terminal domain-containing protein</fullName>
    </recommendedName>
</protein>
<gene>
    <name evidence="3" type="ORF">FOXB_15562</name>
</gene>
<accession>F9GA80</accession>
<dbReference type="GO" id="GO:0007035">
    <property type="term" value="P:vacuolar acidification"/>
    <property type="evidence" value="ECO:0007669"/>
    <property type="project" value="TreeGrafter"/>
</dbReference>
<organism evidence="3">
    <name type="scientific">Fusarium oxysporum (strain Fo5176)</name>
    <name type="common">Fusarium vascular wilt</name>
    <dbReference type="NCBI Taxonomy" id="660025"/>
    <lineage>
        <taxon>Eukaryota</taxon>
        <taxon>Fungi</taxon>
        <taxon>Dikarya</taxon>
        <taxon>Ascomycota</taxon>
        <taxon>Pezizomycotina</taxon>
        <taxon>Sordariomycetes</taxon>
        <taxon>Hypocreomycetidae</taxon>
        <taxon>Hypocreales</taxon>
        <taxon>Nectriaceae</taxon>
        <taxon>Fusarium</taxon>
        <taxon>Fusarium oxysporum species complex</taxon>
    </lineage>
</organism>
<evidence type="ECO:0000313" key="3">
    <source>
        <dbReference type="EMBL" id="EGU73927.1"/>
    </source>
</evidence>
<dbReference type="InterPro" id="IPR022879">
    <property type="entry name" value="V-ATPase_su_B/beta"/>
</dbReference>
<dbReference type="CDD" id="cd18118">
    <property type="entry name" value="ATP-synt_V_A-type_beta_N"/>
    <property type="match status" value="1"/>
</dbReference>
<evidence type="ECO:0008006" key="4">
    <source>
        <dbReference type="Google" id="ProtNLM"/>
    </source>
</evidence>
<dbReference type="PANTHER" id="PTHR43389:SF4">
    <property type="entry name" value="V-TYPE PROTON ATPASE SUBUNIT B"/>
    <property type="match status" value="1"/>
</dbReference>
<dbReference type="EMBL" id="AFQF01003996">
    <property type="protein sequence ID" value="EGU73927.1"/>
    <property type="molecule type" value="Genomic_DNA"/>
</dbReference>
<keyword evidence="2" id="KW-0406">Ion transport</keyword>
<proteinExistence type="predicted"/>
<name>F9GA80_FUSOF</name>
<evidence type="ECO:0000256" key="2">
    <source>
        <dbReference type="ARBA" id="ARBA00023065"/>
    </source>
</evidence>
<keyword evidence="1" id="KW-0813">Transport</keyword>
<dbReference type="PANTHER" id="PTHR43389">
    <property type="entry name" value="V-TYPE PROTON ATPASE SUBUNIT B"/>
    <property type="match status" value="1"/>
</dbReference>
<dbReference type="AlphaFoldDB" id="F9GA80"/>
<dbReference type="STRING" id="660025.F9GA80"/>
<sequence>MVSTAALANEGITEAPERITKWEDGVTELPSDFIGPHLEASSPFPNFIYHLLDRLLHPHLPPILLSRTLLDLALITGDPRESSSYSVIPRIRYNTVGGVNGPLVILENVKFPRYNEIVTLTLPDGIERSGQVLEARGIRRHFRYRCQKGRQQ</sequence>
<dbReference type="GO" id="GO:0046961">
    <property type="term" value="F:proton-transporting ATPase activity, rotational mechanism"/>
    <property type="evidence" value="ECO:0007669"/>
    <property type="project" value="TreeGrafter"/>
</dbReference>